<feature type="transmembrane region" description="Helical" evidence="7">
    <location>
        <begin position="27"/>
        <end position="48"/>
    </location>
</feature>
<gene>
    <name evidence="9" type="ordered locus">Clocl_1980</name>
</gene>
<evidence type="ECO:0000256" key="5">
    <source>
        <dbReference type="ARBA" id="ARBA00022989"/>
    </source>
</evidence>
<dbReference type="SUPFAM" id="SSF53649">
    <property type="entry name" value="Alkaline phosphatase-like"/>
    <property type="match status" value="1"/>
</dbReference>
<name>G8LVJ3_ACECE</name>
<keyword evidence="4 7" id="KW-0812">Transmembrane</keyword>
<dbReference type="GO" id="GO:0016740">
    <property type="term" value="F:transferase activity"/>
    <property type="evidence" value="ECO:0007669"/>
    <property type="project" value="UniProtKB-KW"/>
</dbReference>
<dbReference type="InterPro" id="IPR017850">
    <property type="entry name" value="Alkaline_phosphatase_core_sf"/>
</dbReference>
<dbReference type="PANTHER" id="PTHR47371:SF3">
    <property type="entry name" value="PHOSPHOGLYCEROL TRANSFERASE I"/>
    <property type="match status" value="1"/>
</dbReference>
<feature type="transmembrane region" description="Helical" evidence="7">
    <location>
        <begin position="54"/>
        <end position="78"/>
    </location>
</feature>
<proteinExistence type="predicted"/>
<reference evidence="10" key="1">
    <citation type="submission" date="2011-12" db="EMBL/GenBank/DDBJ databases">
        <title>Complete sequence of Clostridium clariflavum DSM 19732.</title>
        <authorList>
            <consortium name="US DOE Joint Genome Institute"/>
            <person name="Lucas S."/>
            <person name="Han J."/>
            <person name="Lapidus A."/>
            <person name="Cheng J.-F."/>
            <person name="Goodwin L."/>
            <person name="Pitluck S."/>
            <person name="Peters L."/>
            <person name="Teshima H."/>
            <person name="Detter J.C."/>
            <person name="Han C."/>
            <person name="Tapia R."/>
            <person name="Land M."/>
            <person name="Hauser L."/>
            <person name="Kyrpides N."/>
            <person name="Ivanova N."/>
            <person name="Pagani I."/>
            <person name="Kitzmiller T."/>
            <person name="Lynd L."/>
            <person name="Izquierdo J."/>
            <person name="Woyke T."/>
        </authorList>
    </citation>
    <scope>NUCLEOTIDE SEQUENCE [LARGE SCALE GENOMIC DNA]</scope>
    <source>
        <strain evidence="10">DSM 19732 / NBRC 101661 / EBR45</strain>
    </source>
</reference>
<dbReference type="InterPro" id="IPR000917">
    <property type="entry name" value="Sulfatase_N"/>
</dbReference>
<keyword evidence="10" id="KW-1185">Reference proteome</keyword>
<dbReference type="KEGG" id="ccl:Clocl_1980"/>
<evidence type="ECO:0000313" key="9">
    <source>
        <dbReference type="EMBL" id="AEV68582.1"/>
    </source>
</evidence>
<dbReference type="PANTHER" id="PTHR47371">
    <property type="entry name" value="LIPOTEICHOIC ACID SYNTHASE"/>
    <property type="match status" value="1"/>
</dbReference>
<dbReference type="GO" id="GO:0005886">
    <property type="term" value="C:plasma membrane"/>
    <property type="evidence" value="ECO:0007669"/>
    <property type="project" value="UniProtKB-SubCell"/>
</dbReference>
<dbReference type="Pfam" id="PF00884">
    <property type="entry name" value="Sulfatase"/>
    <property type="match status" value="1"/>
</dbReference>
<evidence type="ECO:0000256" key="1">
    <source>
        <dbReference type="ARBA" id="ARBA00004651"/>
    </source>
</evidence>
<evidence type="ECO:0000259" key="8">
    <source>
        <dbReference type="Pfam" id="PF00884"/>
    </source>
</evidence>
<dbReference type="eggNOG" id="COG1368">
    <property type="taxonomic scope" value="Bacteria"/>
</dbReference>
<reference evidence="9 10" key="2">
    <citation type="journal article" date="2012" name="Stand. Genomic Sci.">
        <title>Complete Genome Sequence of Clostridium clariflavum DSM 19732.</title>
        <authorList>
            <person name="Izquierdo J.A."/>
            <person name="Goodwin L."/>
            <person name="Davenport K.W."/>
            <person name="Teshima H."/>
            <person name="Bruce D."/>
            <person name="Detter C."/>
            <person name="Tapia R."/>
            <person name="Han S."/>
            <person name="Land M."/>
            <person name="Hauser L."/>
            <person name="Jeffries C.D."/>
            <person name="Han J."/>
            <person name="Pitluck S."/>
            <person name="Nolan M."/>
            <person name="Chen A."/>
            <person name="Huntemann M."/>
            <person name="Mavromatis K."/>
            <person name="Mikhailova N."/>
            <person name="Liolios K."/>
            <person name="Woyke T."/>
            <person name="Lynd L.R."/>
        </authorList>
    </citation>
    <scope>NUCLEOTIDE SEQUENCE [LARGE SCALE GENOMIC DNA]</scope>
    <source>
        <strain evidence="10">DSM 19732 / NBRC 101661 / EBR45</strain>
    </source>
</reference>
<feature type="domain" description="Sulfatase N-terminal" evidence="8">
    <location>
        <begin position="264"/>
        <end position="578"/>
    </location>
</feature>
<keyword evidence="9" id="KW-0808">Transferase</keyword>
<keyword evidence="6 7" id="KW-0472">Membrane</keyword>
<feature type="transmembrane region" description="Helical" evidence="7">
    <location>
        <begin position="85"/>
        <end position="104"/>
    </location>
</feature>
<dbReference type="Gene3D" id="3.40.720.10">
    <property type="entry name" value="Alkaline Phosphatase, subunit A"/>
    <property type="match status" value="1"/>
</dbReference>
<dbReference type="InterPro" id="IPR050448">
    <property type="entry name" value="OpgB/LTA_synthase_biosynth"/>
</dbReference>
<feature type="transmembrane region" description="Helical" evidence="7">
    <location>
        <begin position="139"/>
        <end position="157"/>
    </location>
</feature>
<dbReference type="EMBL" id="CP003065">
    <property type="protein sequence ID" value="AEV68582.1"/>
    <property type="molecule type" value="Genomic_DNA"/>
</dbReference>
<keyword evidence="5 7" id="KW-1133">Transmembrane helix</keyword>
<dbReference type="RefSeq" id="WP_014255162.1">
    <property type="nucleotide sequence ID" value="NC_016627.1"/>
</dbReference>
<evidence type="ECO:0000256" key="6">
    <source>
        <dbReference type="ARBA" id="ARBA00023136"/>
    </source>
</evidence>
<dbReference type="CDD" id="cd16015">
    <property type="entry name" value="LTA_synthase"/>
    <property type="match status" value="1"/>
</dbReference>
<dbReference type="HOGENOM" id="CLU_014385_3_2_9"/>
<sequence precursor="true">MDKNSCKKINKILFLPKINLKSNWRSMLFVIALSLVVSVMGILISSAFSPKVLLLYLVQPVLFLLNTLPLTLMMLCIYFLTARIWVSYLISGSFYLIMQMINYFKISLRHEPFVPADILLGNESTKVIKINELPIDIDLIIVTVLFLISAVAVLLILKSKPSKWYFRIAGTIISVLVLIGLYNTVYKNSKFYDKFKVEGTIYSSVDIVRSRGFMYSFLVKANTLKLTAPEGYQVQEAKKVLKNFENKGAVEVSTNLDSLKNKKPHVIAIMSEAFFDIDRIPGIEFYDNINPLENYNKILKNAYHGKIVTGVYGGGTASTECEFLTGICISAANWGADTYSAYVRKDTFSLARVLEEIGYKTTALHPGYQWFYNRFNVYDYFGFDKRFFAVDITERNTKTLTGYISDMDTYKFLLKDFREHLKENPENPYFNFTVTIENHGPYPNEPIGYPEILKHNGSVDEEYYHLINNYAGGLRQNDEALGYLTEQLENLDEPVVLLYFGDHLPFLGSEFAGYKAMNYKVGTSYGIDEYLNTYETPYFIWSNNSAKALFKEQGRDLPVGEAPTISANYLGTVLLDYLGFNHSAYFNYLKDIKSVLPVITRRFYKKSDGSYTENLSDEEKEVLNTYCKMQYYILFDNKIN</sequence>
<dbReference type="Proteomes" id="UP000005435">
    <property type="component" value="Chromosome"/>
</dbReference>
<evidence type="ECO:0000256" key="2">
    <source>
        <dbReference type="ARBA" id="ARBA00004936"/>
    </source>
</evidence>
<organism evidence="9 10">
    <name type="scientific">Acetivibrio clariflavus (strain DSM 19732 / NBRC 101661 / EBR45)</name>
    <name type="common">Clostridium clariflavum</name>
    <dbReference type="NCBI Taxonomy" id="720554"/>
    <lineage>
        <taxon>Bacteria</taxon>
        <taxon>Bacillati</taxon>
        <taxon>Bacillota</taxon>
        <taxon>Clostridia</taxon>
        <taxon>Eubacteriales</taxon>
        <taxon>Oscillospiraceae</taxon>
        <taxon>Acetivibrio</taxon>
    </lineage>
</organism>
<evidence type="ECO:0000256" key="4">
    <source>
        <dbReference type="ARBA" id="ARBA00022692"/>
    </source>
</evidence>
<dbReference type="STRING" id="720554.Clocl_1980"/>
<accession>G8LVJ3</accession>
<feature type="transmembrane region" description="Helical" evidence="7">
    <location>
        <begin position="164"/>
        <end position="182"/>
    </location>
</feature>
<evidence type="ECO:0000256" key="3">
    <source>
        <dbReference type="ARBA" id="ARBA00022475"/>
    </source>
</evidence>
<comment type="subcellular location">
    <subcellularLocation>
        <location evidence="1">Cell membrane</location>
        <topology evidence="1">Multi-pass membrane protein</topology>
    </subcellularLocation>
</comment>
<comment type="pathway">
    <text evidence="2">Cell wall biogenesis; lipoteichoic acid biosynthesis.</text>
</comment>
<evidence type="ECO:0000256" key="7">
    <source>
        <dbReference type="SAM" id="Phobius"/>
    </source>
</evidence>
<protein>
    <submittedName>
        <fullName evidence="9">Phosphoglycerol transferase family protein, alkaline phosphatase superfamily</fullName>
    </submittedName>
</protein>
<evidence type="ECO:0000313" key="10">
    <source>
        <dbReference type="Proteomes" id="UP000005435"/>
    </source>
</evidence>
<keyword evidence="3" id="KW-1003">Cell membrane</keyword>
<dbReference type="AlphaFoldDB" id="G8LVJ3"/>